<keyword evidence="3" id="KW-1185">Reference proteome</keyword>
<proteinExistence type="predicted"/>
<dbReference type="AlphaFoldDB" id="A0A8S1HXS5"/>
<name>A0A8S1HXS5_9PELO</name>
<comment type="caution">
    <text evidence="2">The sequence shown here is derived from an EMBL/GenBank/DDBJ whole genome shotgun (WGS) entry which is preliminary data.</text>
</comment>
<feature type="region of interest" description="Disordered" evidence="1">
    <location>
        <begin position="35"/>
        <end position="80"/>
    </location>
</feature>
<sequence>FSRASRLSISPSQTTCIPSLLSPAPGLKNCERPPVPPSTACGGAVSGQTTTTTTTTRDRETPEKIAAGGLRRGHLIPLVE</sequence>
<organism evidence="2 3">
    <name type="scientific">Caenorhabditis auriculariae</name>
    <dbReference type="NCBI Taxonomy" id="2777116"/>
    <lineage>
        <taxon>Eukaryota</taxon>
        <taxon>Metazoa</taxon>
        <taxon>Ecdysozoa</taxon>
        <taxon>Nematoda</taxon>
        <taxon>Chromadorea</taxon>
        <taxon>Rhabditida</taxon>
        <taxon>Rhabditina</taxon>
        <taxon>Rhabditomorpha</taxon>
        <taxon>Rhabditoidea</taxon>
        <taxon>Rhabditidae</taxon>
        <taxon>Peloderinae</taxon>
        <taxon>Caenorhabditis</taxon>
    </lineage>
</organism>
<evidence type="ECO:0000313" key="3">
    <source>
        <dbReference type="Proteomes" id="UP000835052"/>
    </source>
</evidence>
<gene>
    <name evidence="2" type="ORF">CAUJ_LOCUS16156</name>
</gene>
<dbReference type="EMBL" id="CAJGYM010000275">
    <property type="protein sequence ID" value="CAD6200259.1"/>
    <property type="molecule type" value="Genomic_DNA"/>
</dbReference>
<evidence type="ECO:0000256" key="1">
    <source>
        <dbReference type="SAM" id="MobiDB-lite"/>
    </source>
</evidence>
<accession>A0A8S1HXS5</accession>
<evidence type="ECO:0000313" key="2">
    <source>
        <dbReference type="EMBL" id="CAD6200259.1"/>
    </source>
</evidence>
<dbReference type="Proteomes" id="UP000835052">
    <property type="component" value="Unassembled WGS sequence"/>
</dbReference>
<feature type="non-terminal residue" evidence="2">
    <location>
        <position position="1"/>
    </location>
</feature>
<feature type="region of interest" description="Disordered" evidence="1">
    <location>
        <begin position="1"/>
        <end position="20"/>
    </location>
</feature>
<feature type="compositionally biased region" description="Polar residues" evidence="1">
    <location>
        <begin position="1"/>
        <end position="17"/>
    </location>
</feature>
<protein>
    <submittedName>
        <fullName evidence="2">Uncharacterized protein</fullName>
    </submittedName>
</protein>
<reference evidence="2" key="1">
    <citation type="submission" date="2020-10" db="EMBL/GenBank/DDBJ databases">
        <authorList>
            <person name="Kikuchi T."/>
        </authorList>
    </citation>
    <scope>NUCLEOTIDE SEQUENCE</scope>
    <source>
        <strain evidence="2">NKZ352</strain>
    </source>
</reference>